<evidence type="ECO:0000256" key="5">
    <source>
        <dbReference type="SAM" id="SignalP"/>
    </source>
</evidence>
<evidence type="ECO:0000313" key="7">
    <source>
        <dbReference type="EMBL" id="GFR45920.1"/>
    </source>
</evidence>
<feature type="non-terminal residue" evidence="7">
    <location>
        <position position="317"/>
    </location>
</feature>
<dbReference type="Gene3D" id="3.40.50.300">
    <property type="entry name" value="P-loop containing nucleotide triphosphate hydrolases"/>
    <property type="match status" value="1"/>
</dbReference>
<evidence type="ECO:0000256" key="1">
    <source>
        <dbReference type="ARBA" id="ARBA00022741"/>
    </source>
</evidence>
<evidence type="ECO:0000256" key="3">
    <source>
        <dbReference type="PROSITE-ProRule" id="PRU01052"/>
    </source>
</evidence>
<dbReference type="InterPro" id="IPR027417">
    <property type="entry name" value="P-loop_NTPase"/>
</dbReference>
<reference evidence="7 8" key="1">
    <citation type="journal article" date="2021" name="Sci. Rep.">
        <title>Genome sequencing of the multicellular alga Astrephomene provides insights into convergent evolution of germ-soma differentiation.</title>
        <authorList>
            <person name="Yamashita S."/>
            <person name="Yamamoto K."/>
            <person name="Matsuzaki R."/>
            <person name="Suzuki S."/>
            <person name="Yamaguchi H."/>
            <person name="Hirooka S."/>
            <person name="Minakuchi Y."/>
            <person name="Miyagishima S."/>
            <person name="Kawachi M."/>
            <person name="Toyoda A."/>
            <person name="Nozaki H."/>
        </authorList>
    </citation>
    <scope>NUCLEOTIDE SEQUENCE [LARGE SCALE GENOMIC DNA]</scope>
    <source>
        <strain evidence="7 8">NIES-4017</strain>
    </source>
</reference>
<keyword evidence="1" id="KW-0547">Nucleotide-binding</keyword>
<keyword evidence="2" id="KW-0342">GTP-binding</keyword>
<evidence type="ECO:0000313" key="8">
    <source>
        <dbReference type="Proteomes" id="UP001054857"/>
    </source>
</evidence>
<dbReference type="GO" id="GO:0005525">
    <property type="term" value="F:GTP binding"/>
    <property type="evidence" value="ECO:0007669"/>
    <property type="project" value="UniProtKB-KW"/>
</dbReference>
<dbReference type="Pfam" id="PF02263">
    <property type="entry name" value="GBP"/>
    <property type="match status" value="2"/>
</dbReference>
<feature type="domain" description="GB1/RHD3-type G" evidence="6">
    <location>
        <begin position="66"/>
        <end position="317"/>
    </location>
</feature>
<dbReference type="PANTHER" id="PTHR10751">
    <property type="entry name" value="GUANYLATE BINDING PROTEIN"/>
    <property type="match status" value="1"/>
</dbReference>
<proteinExistence type="inferred from homology"/>
<feature type="signal peptide" evidence="5">
    <location>
        <begin position="1"/>
        <end position="30"/>
    </location>
</feature>
<keyword evidence="8" id="KW-1185">Reference proteome</keyword>
<feature type="compositionally biased region" description="Low complexity" evidence="4">
    <location>
        <begin position="252"/>
        <end position="272"/>
    </location>
</feature>
<name>A0AAD3HMN1_9CHLO</name>
<sequence length="317" mass="32584">MATRWGGQSQQLGLWACILAILVLWQRAYAYEPRPVPLVLPAPASSSRASQLVLQPQGLALLAGLRGPVAPVVVIGPYRSGKSFTLNQLLGVPCDQGFGVGHTRSTETKGIWIWGTPIPRNSSGGSSSSGSVDGGSSGSSNSSSSSTGPQEGQGQRGQGGDQLGAAAAAGGGGGGGGDAEETMLLFVDTEGFESTGKADSYDDRIFALSALLSSLLVYNLPETIRESDVAKLSFAVELAAGFYERQEQQQDASSGNTTSSSSSSSTSPAPSSVEPGAMLWLIQRDFLRGLTADQLVAQVLAPVPNPGGDPEVEALNQ</sequence>
<dbReference type="SUPFAM" id="SSF52540">
    <property type="entry name" value="P-loop containing nucleoside triphosphate hydrolases"/>
    <property type="match status" value="1"/>
</dbReference>
<feature type="region of interest" description="Disordered" evidence="4">
    <location>
        <begin position="245"/>
        <end position="272"/>
    </location>
</feature>
<evidence type="ECO:0000256" key="4">
    <source>
        <dbReference type="SAM" id="MobiDB-lite"/>
    </source>
</evidence>
<evidence type="ECO:0000256" key="2">
    <source>
        <dbReference type="ARBA" id="ARBA00023134"/>
    </source>
</evidence>
<dbReference type="GO" id="GO:0003924">
    <property type="term" value="F:GTPase activity"/>
    <property type="evidence" value="ECO:0007669"/>
    <property type="project" value="InterPro"/>
</dbReference>
<dbReference type="AlphaFoldDB" id="A0AAD3HMN1"/>
<keyword evidence="5" id="KW-0732">Signal</keyword>
<accession>A0AAD3HMN1</accession>
<dbReference type="EMBL" id="BMAR01000011">
    <property type="protein sequence ID" value="GFR45920.1"/>
    <property type="molecule type" value="Genomic_DNA"/>
</dbReference>
<gene>
    <name evidence="7" type="ORF">Agub_g7378</name>
</gene>
<dbReference type="InterPro" id="IPR015894">
    <property type="entry name" value="Guanylate-bd_N"/>
</dbReference>
<comment type="caution">
    <text evidence="7">The sequence shown here is derived from an EMBL/GenBank/DDBJ whole genome shotgun (WGS) entry which is preliminary data.</text>
</comment>
<protein>
    <recommendedName>
        <fullName evidence="6">GB1/RHD3-type G domain-containing protein</fullName>
    </recommendedName>
</protein>
<dbReference type="PROSITE" id="PS51715">
    <property type="entry name" value="G_GB1_RHD3"/>
    <property type="match status" value="1"/>
</dbReference>
<comment type="similarity">
    <text evidence="3">Belongs to the TRAFAC class dynamin-like GTPase superfamily. GB1/RHD3 GTPase family.</text>
</comment>
<dbReference type="InterPro" id="IPR030386">
    <property type="entry name" value="G_GB1_RHD3_dom"/>
</dbReference>
<feature type="chain" id="PRO_5041959095" description="GB1/RHD3-type G domain-containing protein" evidence="5">
    <location>
        <begin position="31"/>
        <end position="317"/>
    </location>
</feature>
<feature type="compositionally biased region" description="Low complexity" evidence="4">
    <location>
        <begin position="138"/>
        <end position="153"/>
    </location>
</feature>
<organism evidence="7 8">
    <name type="scientific">Astrephomene gubernaculifera</name>
    <dbReference type="NCBI Taxonomy" id="47775"/>
    <lineage>
        <taxon>Eukaryota</taxon>
        <taxon>Viridiplantae</taxon>
        <taxon>Chlorophyta</taxon>
        <taxon>core chlorophytes</taxon>
        <taxon>Chlorophyceae</taxon>
        <taxon>CS clade</taxon>
        <taxon>Chlamydomonadales</taxon>
        <taxon>Astrephomenaceae</taxon>
        <taxon>Astrephomene</taxon>
    </lineage>
</organism>
<feature type="compositionally biased region" description="Low complexity" evidence="4">
    <location>
        <begin position="122"/>
        <end position="131"/>
    </location>
</feature>
<feature type="region of interest" description="Disordered" evidence="4">
    <location>
        <begin position="114"/>
        <end position="177"/>
    </location>
</feature>
<evidence type="ECO:0000259" key="6">
    <source>
        <dbReference type="PROSITE" id="PS51715"/>
    </source>
</evidence>
<dbReference type="Proteomes" id="UP001054857">
    <property type="component" value="Unassembled WGS sequence"/>
</dbReference>